<dbReference type="InterPro" id="IPR014710">
    <property type="entry name" value="RmlC-like_jellyroll"/>
</dbReference>
<sequence length="121" mass="13242">MTTEPEFTQSAALAKFKRTELQRFPSPISGWEIVQSLAEIPEGVASGRHSHAGGPEVGYIVRGDVAMEFEDRPTLNLRTGDPFMIPPGVIHNARNIGTVTTKMLSTYVVDEAQPLATLFDE</sequence>
<dbReference type="CDD" id="cd02235">
    <property type="entry name" value="cupin_BLL4011-like"/>
    <property type="match status" value="1"/>
</dbReference>
<feature type="domain" description="Cupin type-2" evidence="1">
    <location>
        <begin position="37"/>
        <end position="107"/>
    </location>
</feature>
<evidence type="ECO:0000259" key="1">
    <source>
        <dbReference type="Pfam" id="PF07883"/>
    </source>
</evidence>
<dbReference type="PANTHER" id="PTHR38599">
    <property type="entry name" value="CUPIN DOMAIN PROTEIN (AFU_ORTHOLOGUE AFUA_3G13620)"/>
    <property type="match status" value="1"/>
</dbReference>
<dbReference type="InterPro" id="IPR011051">
    <property type="entry name" value="RmlC_Cupin_sf"/>
</dbReference>
<dbReference type="AlphaFoldDB" id="A0A6J4PQE2"/>
<dbReference type="SUPFAM" id="SSF51182">
    <property type="entry name" value="RmlC-like cupins"/>
    <property type="match status" value="1"/>
</dbReference>
<evidence type="ECO:0000313" key="2">
    <source>
        <dbReference type="EMBL" id="CAA9422521.1"/>
    </source>
</evidence>
<dbReference type="PANTHER" id="PTHR38599:SF1">
    <property type="entry name" value="CUPIN DOMAIN PROTEIN (AFU_ORTHOLOGUE AFUA_3G13620)"/>
    <property type="match status" value="1"/>
</dbReference>
<name>A0A6J4PQE2_9ACTN</name>
<dbReference type="Pfam" id="PF07883">
    <property type="entry name" value="Cupin_2"/>
    <property type="match status" value="1"/>
</dbReference>
<dbReference type="Gene3D" id="2.60.120.10">
    <property type="entry name" value="Jelly Rolls"/>
    <property type="match status" value="1"/>
</dbReference>
<dbReference type="EMBL" id="CADCVD010000003">
    <property type="protein sequence ID" value="CAA9422521.1"/>
    <property type="molecule type" value="Genomic_DNA"/>
</dbReference>
<accession>A0A6J4PQE2</accession>
<dbReference type="InterPro" id="IPR013096">
    <property type="entry name" value="Cupin_2"/>
</dbReference>
<reference evidence="2" key="1">
    <citation type="submission" date="2020-02" db="EMBL/GenBank/DDBJ databases">
        <authorList>
            <person name="Meier V. D."/>
        </authorList>
    </citation>
    <scope>NUCLEOTIDE SEQUENCE</scope>
    <source>
        <strain evidence="2">AVDCRST_MAG37</strain>
    </source>
</reference>
<proteinExistence type="predicted"/>
<organism evidence="2">
    <name type="scientific">uncultured Rubrobacteraceae bacterium</name>
    <dbReference type="NCBI Taxonomy" id="349277"/>
    <lineage>
        <taxon>Bacteria</taxon>
        <taxon>Bacillati</taxon>
        <taxon>Actinomycetota</taxon>
        <taxon>Rubrobacteria</taxon>
        <taxon>Rubrobacterales</taxon>
        <taxon>Rubrobacteraceae</taxon>
        <taxon>environmental samples</taxon>
    </lineage>
</organism>
<gene>
    <name evidence="2" type="ORF">AVDCRST_MAG37-37</name>
</gene>
<protein>
    <recommendedName>
        <fullName evidence="1">Cupin type-2 domain-containing protein</fullName>
    </recommendedName>
</protein>